<accession>A0AA88RTM7</accession>
<feature type="transmembrane region" description="Helical" evidence="8">
    <location>
        <begin position="137"/>
        <end position="156"/>
    </location>
</feature>
<keyword evidence="5 8" id="KW-0472">Membrane</keyword>
<feature type="transmembrane region" description="Helical" evidence="8">
    <location>
        <begin position="375"/>
        <end position="394"/>
    </location>
</feature>
<evidence type="ECO:0000313" key="10">
    <source>
        <dbReference type="Proteomes" id="UP001187471"/>
    </source>
</evidence>
<feature type="transmembrane region" description="Helical" evidence="8">
    <location>
        <begin position="456"/>
        <end position="477"/>
    </location>
</feature>
<evidence type="ECO:0000256" key="5">
    <source>
        <dbReference type="ARBA" id="ARBA00023136"/>
    </source>
</evidence>
<feature type="transmembrane region" description="Helical" evidence="8">
    <location>
        <begin position="182"/>
        <end position="199"/>
    </location>
</feature>
<sequence length="629" mass="69713">MVLEDKKQQLSSSSWLAYCTKCLPMSSSRSLSALPAPENDDSEEKHGQVSPSSTSETAKRKPGGWKSMPFVLGNETFERLATIGLLANFTVFLLTQFHMDQVFASNVMNIWSGVTNFAPLIGAFISDAYIGRFSTIAFASFASLLGMVTLTLVAWIPKLHPSPCTPQQIHLDQCKGPTTSQLGFLIMGLGFLTIGTGGIRSCSLPFGVDQFDATTDEGRKGINSFFNWYYTTFTVVLLIALTLVVYIQDSVSWVWGFGIPTVLMFCSIVMFFVGTKLYVYVMPEGSVFSGVAQALVAAYKKRKVKLPADGEETNRVFYDPPLKETSIVTKLPLTNQYRFLNKAAIIMDGEVNPDGSRSKPWRLCSIQQIEEVKCLVRITPVWASGIICFTAMAQQGTFTTSQALKMDRHLGPSFQIPAGSLSVISFLTIGVWLPFYDRILVPSLRKITKVEGGITFLQRMGIGMIFSILSMVVAGLIERMRRASALANPRPDGIAPITVMWLAPQLILMGFAEAFNVIGQIEFYNKEFPENMRSVANSLFSVTAAGANYLSVLLVSIVHSVTAKNGRPDWLTKDINAGRVDDFYYLIAAMGVLNLVYFLYCAPRYRYKSRVYVNEDKPEFDVELNVVKQ</sequence>
<feature type="compositionally biased region" description="Low complexity" evidence="7">
    <location>
        <begin position="28"/>
        <end position="37"/>
    </location>
</feature>
<dbReference type="InterPro" id="IPR036259">
    <property type="entry name" value="MFS_trans_sf"/>
</dbReference>
<organism evidence="9 10">
    <name type="scientific">Escallonia rubra</name>
    <dbReference type="NCBI Taxonomy" id="112253"/>
    <lineage>
        <taxon>Eukaryota</taxon>
        <taxon>Viridiplantae</taxon>
        <taxon>Streptophyta</taxon>
        <taxon>Embryophyta</taxon>
        <taxon>Tracheophyta</taxon>
        <taxon>Spermatophyta</taxon>
        <taxon>Magnoliopsida</taxon>
        <taxon>eudicotyledons</taxon>
        <taxon>Gunneridae</taxon>
        <taxon>Pentapetalae</taxon>
        <taxon>asterids</taxon>
        <taxon>campanulids</taxon>
        <taxon>Escalloniales</taxon>
        <taxon>Escalloniaceae</taxon>
        <taxon>Escallonia</taxon>
    </lineage>
</organism>
<feature type="transmembrane region" description="Helical" evidence="8">
    <location>
        <begin position="228"/>
        <end position="247"/>
    </location>
</feature>
<keyword evidence="10" id="KW-1185">Reference proteome</keyword>
<comment type="caution">
    <text evidence="9">The sequence shown here is derived from an EMBL/GenBank/DDBJ whole genome shotgun (WGS) entry which is preliminary data.</text>
</comment>
<protein>
    <submittedName>
        <fullName evidence="9">Uncharacterized protein</fullName>
    </submittedName>
</protein>
<keyword evidence="3 8" id="KW-0812">Transmembrane</keyword>
<gene>
    <name evidence="9" type="ORF">RJ640_012689</name>
</gene>
<evidence type="ECO:0000256" key="3">
    <source>
        <dbReference type="ARBA" id="ARBA00022692"/>
    </source>
</evidence>
<feature type="region of interest" description="Disordered" evidence="7">
    <location>
        <begin position="28"/>
        <end position="62"/>
    </location>
</feature>
<feature type="transmembrane region" description="Helical" evidence="8">
    <location>
        <begin position="110"/>
        <end position="130"/>
    </location>
</feature>
<evidence type="ECO:0000256" key="4">
    <source>
        <dbReference type="ARBA" id="ARBA00022989"/>
    </source>
</evidence>
<dbReference type="AlphaFoldDB" id="A0AA88RTM7"/>
<proteinExistence type="inferred from homology"/>
<dbReference type="InterPro" id="IPR000109">
    <property type="entry name" value="POT_fam"/>
</dbReference>
<feature type="transmembrane region" description="Helical" evidence="8">
    <location>
        <begin position="497"/>
        <end position="518"/>
    </location>
</feature>
<dbReference type="EMBL" id="JAVXUO010000620">
    <property type="protein sequence ID" value="KAK2990788.1"/>
    <property type="molecule type" value="Genomic_DNA"/>
</dbReference>
<dbReference type="CDD" id="cd17416">
    <property type="entry name" value="MFS_NPF1_2"/>
    <property type="match status" value="1"/>
</dbReference>
<evidence type="ECO:0000256" key="8">
    <source>
        <dbReference type="SAM" id="Phobius"/>
    </source>
</evidence>
<comment type="similarity">
    <text evidence="6">Belongs to the major facilitator superfamily. Phosphate:H(+) symporter (TC 2.A.1.9) family.</text>
</comment>
<comment type="similarity">
    <text evidence="2">Belongs to the major facilitator superfamily. Proton-dependent oligopeptide transporter (POT/PTR) (TC 2.A.17) family.</text>
</comment>
<dbReference type="GO" id="GO:0022857">
    <property type="term" value="F:transmembrane transporter activity"/>
    <property type="evidence" value="ECO:0007669"/>
    <property type="project" value="InterPro"/>
</dbReference>
<feature type="transmembrane region" description="Helical" evidence="8">
    <location>
        <begin position="253"/>
        <end position="273"/>
    </location>
</feature>
<evidence type="ECO:0000256" key="7">
    <source>
        <dbReference type="SAM" id="MobiDB-lite"/>
    </source>
</evidence>
<keyword evidence="4 8" id="KW-1133">Transmembrane helix</keyword>
<feature type="transmembrane region" description="Helical" evidence="8">
    <location>
        <begin position="539"/>
        <end position="563"/>
    </location>
</feature>
<comment type="subcellular location">
    <subcellularLocation>
        <location evidence="1">Membrane</location>
        <topology evidence="1">Multi-pass membrane protein</topology>
    </subcellularLocation>
</comment>
<reference evidence="9" key="1">
    <citation type="submission" date="2022-12" db="EMBL/GenBank/DDBJ databases">
        <title>Draft genome assemblies for two species of Escallonia (Escalloniales).</title>
        <authorList>
            <person name="Chanderbali A."/>
            <person name="Dervinis C."/>
            <person name="Anghel I."/>
            <person name="Soltis D."/>
            <person name="Soltis P."/>
            <person name="Zapata F."/>
        </authorList>
    </citation>
    <scope>NUCLEOTIDE SEQUENCE</scope>
    <source>
        <strain evidence="9">UCBG92.1500</strain>
        <tissue evidence="9">Leaf</tissue>
    </source>
</reference>
<dbReference type="Proteomes" id="UP001187471">
    <property type="component" value="Unassembled WGS sequence"/>
</dbReference>
<dbReference type="PANTHER" id="PTHR11654">
    <property type="entry name" value="OLIGOPEPTIDE TRANSPORTER-RELATED"/>
    <property type="match status" value="1"/>
</dbReference>
<evidence type="ECO:0000256" key="6">
    <source>
        <dbReference type="ARBA" id="ARBA00044504"/>
    </source>
</evidence>
<evidence type="ECO:0000256" key="2">
    <source>
        <dbReference type="ARBA" id="ARBA00005982"/>
    </source>
</evidence>
<feature type="transmembrane region" description="Helical" evidence="8">
    <location>
        <begin position="80"/>
        <end position="98"/>
    </location>
</feature>
<evidence type="ECO:0000313" key="9">
    <source>
        <dbReference type="EMBL" id="KAK2990788.1"/>
    </source>
</evidence>
<evidence type="ECO:0000256" key="1">
    <source>
        <dbReference type="ARBA" id="ARBA00004141"/>
    </source>
</evidence>
<feature type="transmembrane region" description="Helical" evidence="8">
    <location>
        <begin position="414"/>
        <end position="435"/>
    </location>
</feature>
<name>A0AA88RTM7_9ASTE</name>
<feature type="transmembrane region" description="Helical" evidence="8">
    <location>
        <begin position="583"/>
        <end position="600"/>
    </location>
</feature>
<dbReference type="Gene3D" id="1.20.1250.20">
    <property type="entry name" value="MFS general substrate transporter like domains"/>
    <property type="match status" value="1"/>
</dbReference>
<dbReference type="GO" id="GO:0016020">
    <property type="term" value="C:membrane"/>
    <property type="evidence" value="ECO:0007669"/>
    <property type="project" value="UniProtKB-SubCell"/>
</dbReference>
<dbReference type="SUPFAM" id="SSF103473">
    <property type="entry name" value="MFS general substrate transporter"/>
    <property type="match status" value="1"/>
</dbReference>
<dbReference type="Pfam" id="PF00854">
    <property type="entry name" value="PTR2"/>
    <property type="match status" value="1"/>
</dbReference>